<organism evidence="2 3">
    <name type="scientific">Corchorus olitorius</name>
    <dbReference type="NCBI Taxonomy" id="93759"/>
    <lineage>
        <taxon>Eukaryota</taxon>
        <taxon>Viridiplantae</taxon>
        <taxon>Streptophyta</taxon>
        <taxon>Embryophyta</taxon>
        <taxon>Tracheophyta</taxon>
        <taxon>Spermatophyta</taxon>
        <taxon>Magnoliopsida</taxon>
        <taxon>eudicotyledons</taxon>
        <taxon>Gunneridae</taxon>
        <taxon>Pentapetalae</taxon>
        <taxon>rosids</taxon>
        <taxon>malvids</taxon>
        <taxon>Malvales</taxon>
        <taxon>Malvaceae</taxon>
        <taxon>Grewioideae</taxon>
        <taxon>Apeibeae</taxon>
        <taxon>Corchorus</taxon>
    </lineage>
</organism>
<comment type="caution">
    <text evidence="2">The sequence shown here is derived from an EMBL/GenBank/DDBJ whole genome shotgun (WGS) entry which is preliminary data.</text>
</comment>
<accession>A0A1R3JTW3</accession>
<feature type="compositionally biased region" description="Basic and acidic residues" evidence="1">
    <location>
        <begin position="76"/>
        <end position="86"/>
    </location>
</feature>
<gene>
    <name evidence="2" type="ORF">COLO4_14127</name>
</gene>
<dbReference type="AlphaFoldDB" id="A0A1R3JTW3"/>
<dbReference type="OrthoDB" id="996581at2759"/>
<evidence type="ECO:0000313" key="3">
    <source>
        <dbReference type="Proteomes" id="UP000187203"/>
    </source>
</evidence>
<reference evidence="3" key="1">
    <citation type="submission" date="2013-09" db="EMBL/GenBank/DDBJ databases">
        <title>Corchorus olitorius genome sequencing.</title>
        <authorList>
            <person name="Alam M."/>
            <person name="Haque M.S."/>
            <person name="Islam M.S."/>
            <person name="Emdad E.M."/>
            <person name="Islam M.M."/>
            <person name="Ahmed B."/>
            <person name="Halim A."/>
            <person name="Hossen Q.M.M."/>
            <person name="Hossain M.Z."/>
            <person name="Ahmed R."/>
            <person name="Khan M.M."/>
            <person name="Islam R."/>
            <person name="Rashid M.M."/>
            <person name="Khan S.A."/>
            <person name="Rahman M.S."/>
            <person name="Alam M."/>
            <person name="Yahiya A.S."/>
            <person name="Khan M.S."/>
            <person name="Azam M.S."/>
            <person name="Haque T."/>
            <person name="Lashkar M.Z.H."/>
            <person name="Akhand A.I."/>
            <person name="Morshed G."/>
            <person name="Roy S."/>
            <person name="Uddin K.S."/>
            <person name="Rabeya T."/>
            <person name="Hossain A.S."/>
            <person name="Chowdhury A."/>
            <person name="Snigdha A.R."/>
            <person name="Mortoza M.S."/>
            <person name="Matin S.A."/>
            <person name="Hoque S.M.E."/>
            <person name="Islam M.K."/>
            <person name="Roy D.K."/>
            <person name="Haider R."/>
            <person name="Moosa M.M."/>
            <person name="Elias S.M."/>
            <person name="Hasan A.M."/>
            <person name="Jahan S."/>
            <person name="Shafiuddin M."/>
            <person name="Mahmood N."/>
            <person name="Shommy N.S."/>
        </authorList>
    </citation>
    <scope>NUCLEOTIDE SEQUENCE [LARGE SCALE GENOMIC DNA]</scope>
    <source>
        <strain evidence="3">cv. O-4</strain>
    </source>
</reference>
<keyword evidence="3" id="KW-1185">Reference proteome</keyword>
<evidence type="ECO:0000256" key="1">
    <source>
        <dbReference type="SAM" id="MobiDB-lite"/>
    </source>
</evidence>
<proteinExistence type="predicted"/>
<dbReference type="InterPro" id="IPR053313">
    <property type="entry name" value="RGF"/>
</dbReference>
<dbReference type="Proteomes" id="UP000187203">
    <property type="component" value="Unassembled WGS sequence"/>
</dbReference>
<feature type="region of interest" description="Disordered" evidence="1">
    <location>
        <begin position="20"/>
        <end position="103"/>
    </location>
</feature>
<protein>
    <submittedName>
        <fullName evidence="2">Uncharacterized protein</fullName>
    </submittedName>
</protein>
<evidence type="ECO:0000313" key="2">
    <source>
        <dbReference type="EMBL" id="OMO98127.1"/>
    </source>
</evidence>
<dbReference type="EMBL" id="AWUE01015379">
    <property type="protein sequence ID" value="OMO98127.1"/>
    <property type="molecule type" value="Genomic_DNA"/>
</dbReference>
<sequence>MDDKSAAAFHRKLVFSPKDLENGELKGENYGSSDHQRAEVVKPKDSENSVHGMKQNRAITSSVDVPIEKQGGVSVSERRKNYDERTGFFSDYSRPRTRPPSHN</sequence>
<dbReference type="PANTHER" id="PTHR34961:SF5">
    <property type="entry name" value="TRANSMEMBRANE PROTEIN"/>
    <property type="match status" value="1"/>
</dbReference>
<feature type="compositionally biased region" description="Basic and acidic residues" evidence="1">
    <location>
        <begin position="34"/>
        <end position="48"/>
    </location>
</feature>
<dbReference type="PANTHER" id="PTHR34961">
    <property type="entry name" value="TRANSMEMBRANE PROTEIN"/>
    <property type="match status" value="1"/>
</dbReference>
<name>A0A1R3JTW3_9ROSI</name>